<evidence type="ECO:0000256" key="1">
    <source>
        <dbReference type="SAM" id="Coils"/>
    </source>
</evidence>
<comment type="caution">
    <text evidence="2">The sequence shown here is derived from an EMBL/GenBank/DDBJ whole genome shotgun (WGS) entry which is preliminary data.</text>
</comment>
<accession>A0A8J7B195</accession>
<keyword evidence="1" id="KW-0175">Coiled coil</keyword>
<keyword evidence="2" id="KW-0540">Nuclease</keyword>
<dbReference type="AlphaFoldDB" id="A0A8J7B195"/>
<dbReference type="EMBL" id="JADEXG010000137">
    <property type="protein sequence ID" value="MBE9080517.1"/>
    <property type="molecule type" value="Genomic_DNA"/>
</dbReference>
<evidence type="ECO:0000313" key="2">
    <source>
        <dbReference type="EMBL" id="MBE9080517.1"/>
    </source>
</evidence>
<proteinExistence type="predicted"/>
<protein>
    <submittedName>
        <fullName evidence="2">Single-stranded-DNA-specific exonuclease RecJ</fullName>
    </submittedName>
</protein>
<gene>
    <name evidence="2" type="ORF">IQ241_25085</name>
</gene>
<keyword evidence="3" id="KW-1185">Reference proteome</keyword>
<reference evidence="2" key="1">
    <citation type="submission" date="2020-10" db="EMBL/GenBank/DDBJ databases">
        <authorList>
            <person name="Castelo-Branco R."/>
            <person name="Eusebio N."/>
            <person name="Adriana R."/>
            <person name="Vieira A."/>
            <person name="Brugerolle De Fraissinette N."/>
            <person name="Rezende De Castro R."/>
            <person name="Schneider M.P."/>
            <person name="Vasconcelos V."/>
            <person name="Leao P.N."/>
        </authorList>
    </citation>
    <scope>NUCLEOTIDE SEQUENCE</scope>
    <source>
        <strain evidence="2">LEGE 07310</strain>
    </source>
</reference>
<sequence length="381" mass="43160">PHSPTLHAEFHYSQRRYTSALAQTDTARELRIQNPDGHTLIVQLPQRQGYLCLPGATPELVDVTEPYYYNLIRAGLMALEVKQKTQLLIKKDELLSEKDSQIETLSQQVRLLEAKINQLSTEQQQQFESLKTELEEQETAIQGQEAHISELQTELSHSDQPPPDPQVVQRQVRETVGDSVWFCIQPASQKDLCAAYKNYQILSAEGPDMQLADYSEAGIRLSFAVEREVVQPFLNDLYDFLLGQGQSEIGGIQLSASRKYTLGMVPSLLADQWQTLRDTALKQQQSVAKKQRYSKAKASKQVGERDRALLAEFFDQWEHPMGNCFAQKGRQAAASIDQINKLRNISAHAESFLYEWQYELLRQLIVGSDGQGGLFRTIYGG</sequence>
<keyword evidence="2" id="KW-0378">Hydrolase</keyword>
<name>A0A8J7B195_9CYAN</name>
<keyword evidence="2" id="KW-0269">Exonuclease</keyword>
<evidence type="ECO:0000313" key="3">
    <source>
        <dbReference type="Proteomes" id="UP000636505"/>
    </source>
</evidence>
<dbReference type="GO" id="GO:0004527">
    <property type="term" value="F:exonuclease activity"/>
    <property type="evidence" value="ECO:0007669"/>
    <property type="project" value="UniProtKB-KW"/>
</dbReference>
<organism evidence="2 3">
    <name type="scientific">Vasconcelosia minhoensis LEGE 07310</name>
    <dbReference type="NCBI Taxonomy" id="915328"/>
    <lineage>
        <taxon>Bacteria</taxon>
        <taxon>Bacillati</taxon>
        <taxon>Cyanobacteriota</taxon>
        <taxon>Cyanophyceae</taxon>
        <taxon>Nodosilineales</taxon>
        <taxon>Cymatolegaceae</taxon>
        <taxon>Vasconcelosia</taxon>
        <taxon>Vasconcelosia minhoensis</taxon>
    </lineage>
</organism>
<dbReference type="Proteomes" id="UP000636505">
    <property type="component" value="Unassembled WGS sequence"/>
</dbReference>
<feature type="non-terminal residue" evidence="2">
    <location>
        <position position="1"/>
    </location>
</feature>
<feature type="coiled-coil region" evidence="1">
    <location>
        <begin position="95"/>
        <end position="154"/>
    </location>
</feature>